<comment type="caution">
    <text evidence="1">The sequence shown here is derived from an EMBL/GenBank/DDBJ whole genome shotgun (WGS) entry which is preliminary data.</text>
</comment>
<sequence>MFSRICSNIISHKITPFLLLFNSLDKLQTKPVNFISHICAFSRGVLNVRSTRSHPTLAPRPQIWLMKFAGFCAVAGEDELNRGEGIWGEKLMSSAYSKMTGNRRYDLTCLYVIIR</sequence>
<gene>
    <name evidence="1" type="ORF">DW972_13205</name>
</gene>
<evidence type="ECO:0000313" key="1">
    <source>
        <dbReference type="EMBL" id="RGZ78676.1"/>
    </source>
</evidence>
<protein>
    <submittedName>
        <fullName evidence="1">Uncharacterized protein</fullName>
    </submittedName>
</protein>
<dbReference type="EMBL" id="QSEP01000122">
    <property type="protein sequence ID" value="RGZ78676.1"/>
    <property type="molecule type" value="Genomic_DNA"/>
</dbReference>
<evidence type="ECO:0000313" key="2">
    <source>
        <dbReference type="Proteomes" id="UP000286561"/>
    </source>
</evidence>
<organism evidence="1 2">
    <name type="scientific">Anaerobutyricum hallii</name>
    <dbReference type="NCBI Taxonomy" id="39488"/>
    <lineage>
        <taxon>Bacteria</taxon>
        <taxon>Bacillati</taxon>
        <taxon>Bacillota</taxon>
        <taxon>Clostridia</taxon>
        <taxon>Lachnospirales</taxon>
        <taxon>Lachnospiraceae</taxon>
        <taxon>Anaerobutyricum</taxon>
    </lineage>
</organism>
<reference evidence="1 2" key="1">
    <citation type="submission" date="2018-08" db="EMBL/GenBank/DDBJ databases">
        <title>A genome reference for cultivated species of the human gut microbiota.</title>
        <authorList>
            <person name="Zou Y."/>
            <person name="Xue W."/>
            <person name="Luo G."/>
        </authorList>
    </citation>
    <scope>NUCLEOTIDE SEQUENCE [LARGE SCALE GENOMIC DNA]</scope>
    <source>
        <strain evidence="1 2">AM48-23BH</strain>
    </source>
</reference>
<proteinExistence type="predicted"/>
<accession>A0A413PR25</accession>
<name>A0A413PR25_9FIRM</name>
<dbReference type="AlphaFoldDB" id="A0A413PR25"/>
<dbReference type="Proteomes" id="UP000286561">
    <property type="component" value="Unassembled WGS sequence"/>
</dbReference>